<sequence>MKEFTAWAIDTQSTEYIEKPGLLGRYFFNRPIPPHMEGCTAALFKTRAIAREYLKKNFAQYTPSTWKPKVIKVKVTIEEN</sequence>
<accession>A0A0F8YB79</accession>
<dbReference type="EMBL" id="LAZR01070097">
    <property type="protein sequence ID" value="KKK45376.1"/>
    <property type="molecule type" value="Genomic_DNA"/>
</dbReference>
<proteinExistence type="predicted"/>
<evidence type="ECO:0000313" key="1">
    <source>
        <dbReference type="EMBL" id="KKK45376.1"/>
    </source>
</evidence>
<organism evidence="1">
    <name type="scientific">marine sediment metagenome</name>
    <dbReference type="NCBI Taxonomy" id="412755"/>
    <lineage>
        <taxon>unclassified sequences</taxon>
        <taxon>metagenomes</taxon>
        <taxon>ecological metagenomes</taxon>
    </lineage>
</organism>
<name>A0A0F8YB79_9ZZZZ</name>
<reference evidence="1" key="1">
    <citation type="journal article" date="2015" name="Nature">
        <title>Complex archaea that bridge the gap between prokaryotes and eukaryotes.</title>
        <authorList>
            <person name="Spang A."/>
            <person name="Saw J.H."/>
            <person name="Jorgensen S.L."/>
            <person name="Zaremba-Niedzwiedzka K."/>
            <person name="Martijn J."/>
            <person name="Lind A.E."/>
            <person name="van Eijk R."/>
            <person name="Schleper C."/>
            <person name="Guy L."/>
            <person name="Ettema T.J."/>
        </authorList>
    </citation>
    <scope>NUCLEOTIDE SEQUENCE</scope>
</reference>
<comment type="caution">
    <text evidence="1">The sequence shown here is derived from an EMBL/GenBank/DDBJ whole genome shotgun (WGS) entry which is preliminary data.</text>
</comment>
<protein>
    <submittedName>
        <fullName evidence="1">Uncharacterized protein</fullName>
    </submittedName>
</protein>
<gene>
    <name evidence="1" type="ORF">LCGC14_3165670</name>
</gene>
<dbReference type="AlphaFoldDB" id="A0A0F8YB79"/>